<accession>A0A2R6A6J1</accession>
<sequence length="306" mass="33369">MRAKAMGIVVGVASTAFLFTALVGSRILSVSPVFGWRVIFFIGAVIALAVLLVRKLVPESPRYYAQKGMKELALKALESIEQRARKSYGRELPPPSSVKIVISENTTSFRELFKREYLSRTLHSSLAYVFDSMGFYGFVTFLPLILVSKGFTIVNSLFYIALADIGAIIGGAGLYLIGERVERKDLMALSGLIIAGSTLALAFSINPLFVVAFGFIASFFDQCSYAALSIYLAEIFPTRIRNTGVGFASSMARVVSIAGIFYLGVALSGKPVLQLSFIATSWLVYSAILYLFGIRVNNRVLEDVSP</sequence>
<dbReference type="PANTHER" id="PTHR23511">
    <property type="entry name" value="SYNAPTIC VESICLE GLYCOPROTEIN 2"/>
    <property type="match status" value="1"/>
</dbReference>
<evidence type="ECO:0000256" key="2">
    <source>
        <dbReference type="ARBA" id="ARBA00022448"/>
    </source>
</evidence>
<keyword evidence="4 6" id="KW-1133">Transmembrane helix</keyword>
<dbReference type="GO" id="GO:0016020">
    <property type="term" value="C:membrane"/>
    <property type="evidence" value="ECO:0007669"/>
    <property type="project" value="UniProtKB-SubCell"/>
</dbReference>
<feature type="transmembrane region" description="Helical" evidence="6">
    <location>
        <begin position="245"/>
        <end position="267"/>
    </location>
</feature>
<evidence type="ECO:0000313" key="9">
    <source>
        <dbReference type="Proteomes" id="UP000240569"/>
    </source>
</evidence>
<dbReference type="GO" id="GO:0022857">
    <property type="term" value="F:transmembrane transporter activity"/>
    <property type="evidence" value="ECO:0007669"/>
    <property type="project" value="InterPro"/>
</dbReference>
<dbReference type="InterPro" id="IPR020846">
    <property type="entry name" value="MFS_dom"/>
</dbReference>
<gene>
    <name evidence="8" type="ORF">B9Q02_12280</name>
</gene>
<evidence type="ECO:0000256" key="6">
    <source>
        <dbReference type="SAM" id="Phobius"/>
    </source>
</evidence>
<proteinExistence type="predicted"/>
<dbReference type="PROSITE" id="PS50850">
    <property type="entry name" value="MFS"/>
    <property type="match status" value="1"/>
</dbReference>
<comment type="caution">
    <text evidence="8">The sequence shown here is derived from an EMBL/GenBank/DDBJ whole genome shotgun (WGS) entry which is preliminary data.</text>
</comment>
<feature type="transmembrane region" description="Helical" evidence="6">
    <location>
        <begin position="34"/>
        <end position="53"/>
    </location>
</feature>
<evidence type="ECO:0000256" key="1">
    <source>
        <dbReference type="ARBA" id="ARBA00004141"/>
    </source>
</evidence>
<feature type="domain" description="Major facilitator superfamily (MFS) profile" evidence="7">
    <location>
        <begin position="1"/>
        <end position="299"/>
    </location>
</feature>
<dbReference type="EMBL" id="NEXD01000189">
    <property type="protein sequence ID" value="PSN81994.1"/>
    <property type="molecule type" value="Genomic_DNA"/>
</dbReference>
<keyword evidence="3 6" id="KW-0812">Transmembrane</keyword>
<dbReference type="SUPFAM" id="SSF103473">
    <property type="entry name" value="MFS general substrate transporter"/>
    <property type="match status" value="1"/>
</dbReference>
<dbReference type="Pfam" id="PF07690">
    <property type="entry name" value="MFS_1"/>
    <property type="match status" value="1"/>
</dbReference>
<comment type="subcellular location">
    <subcellularLocation>
        <location evidence="1">Membrane</location>
        <topology evidence="1">Multi-pass membrane protein</topology>
    </subcellularLocation>
</comment>
<feature type="transmembrane region" description="Helical" evidence="6">
    <location>
        <begin position="125"/>
        <end position="145"/>
    </location>
</feature>
<protein>
    <recommendedName>
        <fullName evidence="7">Major facilitator superfamily (MFS) profile domain-containing protein</fullName>
    </recommendedName>
</protein>
<evidence type="ECO:0000256" key="3">
    <source>
        <dbReference type="ARBA" id="ARBA00022692"/>
    </source>
</evidence>
<evidence type="ECO:0000256" key="4">
    <source>
        <dbReference type="ARBA" id="ARBA00022989"/>
    </source>
</evidence>
<dbReference type="InterPro" id="IPR036259">
    <property type="entry name" value="MFS_trans_sf"/>
</dbReference>
<feature type="transmembrane region" description="Helical" evidence="6">
    <location>
        <begin position="211"/>
        <end position="233"/>
    </location>
</feature>
<keyword evidence="2" id="KW-0813">Transport</keyword>
<feature type="transmembrane region" description="Helical" evidence="6">
    <location>
        <begin position="273"/>
        <end position="292"/>
    </location>
</feature>
<dbReference type="Proteomes" id="UP000240569">
    <property type="component" value="Unassembled WGS sequence"/>
</dbReference>
<evidence type="ECO:0000256" key="5">
    <source>
        <dbReference type="ARBA" id="ARBA00023136"/>
    </source>
</evidence>
<dbReference type="InterPro" id="IPR011701">
    <property type="entry name" value="MFS"/>
</dbReference>
<reference evidence="8 9" key="1">
    <citation type="submission" date="2017-04" db="EMBL/GenBank/DDBJ databases">
        <title>Novel microbial lineages endemic to geothermal iron-oxide mats fill important gaps in the evolutionary history of Archaea.</title>
        <authorList>
            <person name="Jay Z.J."/>
            <person name="Beam J.P."/>
            <person name="Dlakic M."/>
            <person name="Rusch D.B."/>
            <person name="Kozubal M.A."/>
            <person name="Inskeep W.P."/>
        </authorList>
    </citation>
    <scope>NUCLEOTIDE SEQUENCE [LARGE SCALE GENOMIC DNA]</scope>
    <source>
        <strain evidence="8">BE_D</strain>
    </source>
</reference>
<evidence type="ECO:0000313" key="8">
    <source>
        <dbReference type="EMBL" id="PSN81994.1"/>
    </source>
</evidence>
<dbReference type="AlphaFoldDB" id="A0A2R6A6J1"/>
<feature type="transmembrane region" description="Helical" evidence="6">
    <location>
        <begin position="186"/>
        <end position="205"/>
    </location>
</feature>
<keyword evidence="5 6" id="KW-0472">Membrane</keyword>
<dbReference type="Gene3D" id="1.20.1250.20">
    <property type="entry name" value="MFS general substrate transporter like domains"/>
    <property type="match status" value="1"/>
</dbReference>
<name>A0A2R6A6J1_9ARCH</name>
<organism evidence="8 9">
    <name type="scientific">Candidatus Marsarchaeota G1 archaeon BE_D</name>
    <dbReference type="NCBI Taxonomy" id="1978156"/>
    <lineage>
        <taxon>Archaea</taxon>
        <taxon>Candidatus Marsarchaeota</taxon>
        <taxon>Candidatus Marsarchaeota group 1</taxon>
    </lineage>
</organism>
<evidence type="ECO:0000259" key="7">
    <source>
        <dbReference type="PROSITE" id="PS50850"/>
    </source>
</evidence>
<feature type="transmembrane region" description="Helical" evidence="6">
    <location>
        <begin position="157"/>
        <end position="177"/>
    </location>
</feature>